<dbReference type="EMBL" id="FMSV02000540">
    <property type="protein sequence ID" value="SEH07744.1"/>
    <property type="molecule type" value="Genomic_DNA"/>
</dbReference>
<dbReference type="AlphaFoldDB" id="A0A1H6FFG1"/>
<evidence type="ECO:0000313" key="2">
    <source>
        <dbReference type="EMBL" id="SEH07744.1"/>
    </source>
</evidence>
<keyword evidence="3" id="KW-1185">Reference proteome</keyword>
<proteinExistence type="predicted"/>
<dbReference type="Proteomes" id="UP000236724">
    <property type="component" value="Unassembled WGS sequence"/>
</dbReference>
<keyword evidence="1" id="KW-0732">Signal</keyword>
<feature type="signal peptide" evidence="1">
    <location>
        <begin position="1"/>
        <end position="26"/>
    </location>
</feature>
<evidence type="ECO:0000256" key="1">
    <source>
        <dbReference type="SAM" id="SignalP"/>
    </source>
</evidence>
<name>A0A1H6FFG1_9GAMM</name>
<reference evidence="2 3" key="1">
    <citation type="submission" date="2016-10" db="EMBL/GenBank/DDBJ databases">
        <authorList>
            <person name="de Groot N.N."/>
        </authorList>
    </citation>
    <scope>NUCLEOTIDE SEQUENCE [LARGE SCALE GENOMIC DNA]</scope>
    <source>
        <strain evidence="2">MBHS1</strain>
    </source>
</reference>
<protein>
    <recommendedName>
        <fullName evidence="4">DUF4426 domain-containing protein</fullName>
    </recommendedName>
</protein>
<evidence type="ECO:0000313" key="3">
    <source>
        <dbReference type="Proteomes" id="UP000236724"/>
    </source>
</evidence>
<organism evidence="2 3">
    <name type="scientific">Candidatus Venteria ishoeyi</name>
    <dbReference type="NCBI Taxonomy" id="1899563"/>
    <lineage>
        <taxon>Bacteria</taxon>
        <taxon>Pseudomonadati</taxon>
        <taxon>Pseudomonadota</taxon>
        <taxon>Gammaproteobacteria</taxon>
        <taxon>Thiotrichales</taxon>
        <taxon>Thiotrichaceae</taxon>
        <taxon>Venteria</taxon>
    </lineage>
</organism>
<gene>
    <name evidence="2" type="ORF">MBHS_03629</name>
</gene>
<accession>A0A1H6FFG1</accession>
<sequence length="146" mass="16806">MSADFRAYRILTLICLLCAFSAEVLAETTHFNVTAQAFKNRRGDLSIPGAEALELNIKGEMDARHDTLRVYNMRQGKTHKELLRIKGQRDKKTGKYRLNHLLPLQKILPTSQIRVTFNSNNKTTQHHLKVSIERLTPIKRLAQIQK</sequence>
<evidence type="ECO:0008006" key="4">
    <source>
        <dbReference type="Google" id="ProtNLM"/>
    </source>
</evidence>
<feature type="chain" id="PRO_5014699301" description="DUF4426 domain-containing protein" evidence="1">
    <location>
        <begin position="27"/>
        <end position="146"/>
    </location>
</feature>
<dbReference type="RefSeq" id="WP_103921368.1">
    <property type="nucleotide sequence ID" value="NZ_FMSV02000540.1"/>
</dbReference>